<accession>A0A9P8VXP6</accession>
<dbReference type="Proteomes" id="UP000777438">
    <property type="component" value="Unassembled WGS sequence"/>
</dbReference>
<dbReference type="AlphaFoldDB" id="A0A9P8VXP6"/>
<name>A0A9P8VXP6_9HYPO</name>
<dbReference type="OrthoDB" id="4151048at2759"/>
<gene>
    <name evidence="1" type="ORF">B0T10DRAFT_494500</name>
</gene>
<proteinExistence type="predicted"/>
<sequence length="103" mass="11173">MLSSQSPSTPNFPAWSMAAKPQPSDLTMQFLQQPGVLSNTDLVYQGLVESEFETINPPTLSCLNPEVIMGMSDPMVDCFAAVARADHRIALRDSLSTGCKKLV</sequence>
<evidence type="ECO:0000313" key="2">
    <source>
        <dbReference type="Proteomes" id="UP000777438"/>
    </source>
</evidence>
<reference evidence="1 2" key="1">
    <citation type="journal article" date="2021" name="Nat. Commun.">
        <title>Genetic determinants of endophytism in the Arabidopsis root mycobiome.</title>
        <authorList>
            <person name="Mesny F."/>
            <person name="Miyauchi S."/>
            <person name="Thiergart T."/>
            <person name="Pickel B."/>
            <person name="Atanasova L."/>
            <person name="Karlsson M."/>
            <person name="Huettel B."/>
            <person name="Barry K.W."/>
            <person name="Haridas S."/>
            <person name="Chen C."/>
            <person name="Bauer D."/>
            <person name="Andreopoulos W."/>
            <person name="Pangilinan J."/>
            <person name="LaButti K."/>
            <person name="Riley R."/>
            <person name="Lipzen A."/>
            <person name="Clum A."/>
            <person name="Drula E."/>
            <person name="Henrissat B."/>
            <person name="Kohler A."/>
            <person name="Grigoriev I.V."/>
            <person name="Martin F.M."/>
            <person name="Hacquard S."/>
        </authorList>
    </citation>
    <scope>NUCLEOTIDE SEQUENCE [LARGE SCALE GENOMIC DNA]</scope>
    <source>
        <strain evidence="1 2">MPI-CAGE-CH-0241</strain>
    </source>
</reference>
<evidence type="ECO:0000313" key="1">
    <source>
        <dbReference type="EMBL" id="KAH6883584.1"/>
    </source>
</evidence>
<keyword evidence="2" id="KW-1185">Reference proteome</keyword>
<protein>
    <submittedName>
        <fullName evidence="1">Uncharacterized protein</fullName>
    </submittedName>
</protein>
<organism evidence="1 2">
    <name type="scientific">Thelonectria olida</name>
    <dbReference type="NCBI Taxonomy" id="1576542"/>
    <lineage>
        <taxon>Eukaryota</taxon>
        <taxon>Fungi</taxon>
        <taxon>Dikarya</taxon>
        <taxon>Ascomycota</taxon>
        <taxon>Pezizomycotina</taxon>
        <taxon>Sordariomycetes</taxon>
        <taxon>Hypocreomycetidae</taxon>
        <taxon>Hypocreales</taxon>
        <taxon>Nectriaceae</taxon>
        <taxon>Thelonectria</taxon>
    </lineage>
</organism>
<dbReference type="EMBL" id="JAGPYM010000023">
    <property type="protein sequence ID" value="KAH6883584.1"/>
    <property type="molecule type" value="Genomic_DNA"/>
</dbReference>
<comment type="caution">
    <text evidence="1">The sequence shown here is derived from an EMBL/GenBank/DDBJ whole genome shotgun (WGS) entry which is preliminary data.</text>
</comment>